<dbReference type="GO" id="GO:0044780">
    <property type="term" value="P:bacterial-type flagellum assembly"/>
    <property type="evidence" value="ECO:0007669"/>
    <property type="project" value="InterPro"/>
</dbReference>
<sequence length="610" mass="68797">MINVTYFLGVFLVSLRMLSFVEVVQIFFPKGTPKTVKIMFGVILGFMIITGIDYSCVNKINSNSMIIMYSIIEISTGVILGFITNICFACIRYAGAFMDLQVGFAMMTMFDPNSNSNATLIERMLYWFSLIVFIIVDGPNMLIRILVESFKVIHIGQFILNQQSAMHVINVFIKYFQLGIRIAIPIVLIIILTDLTMGLVAKTVPQLNVMILGMPVKIVLGLGVISLCLPVIFNIIGRAFDNIPSSIRELYKVLPMIFIFASDDKTEEATPHKLSEARKKGQVAKSKEVNSAIILLTSTIILLTLGEYVANSLKKDMIEFFTSYLNMNLNSGNLQSIVVTIMWRFAVVFLPVVVPLMIMGVGANLLQTGYINSKETLKPQFSKINPINGFKKMFSMRTVMELLKDIAVILVIGYVGYGFLKSNFNKVLSMTSLRFPVIITSFLKLATSIFFRVSLVMIAIALIDFMYQKFQFKRDMRMSKQEIKEEFKQMEGDPQIKGKIKQKQREMAMGRMMQSVPDASVVITNPTHIAVALKYEDGKDSAPTLVAKGSDYIAIKIKEKAKEHEVPIIENKPLARLIFKEVELESEIPSEMYQAVAEILALVYKLKRRK</sequence>
<comment type="caution">
    <text evidence="13">Lacks conserved residue(s) required for the propagation of feature annotation.</text>
</comment>
<comment type="function">
    <text evidence="13">Required for formation of the rod structure in the basal body of the flagellar apparatus. Together with FliI and FliH, may constitute the export apparatus of flagellin.</text>
</comment>
<evidence type="ECO:0000256" key="8">
    <source>
        <dbReference type="ARBA" id="ARBA00022795"/>
    </source>
</evidence>
<dbReference type="Pfam" id="PF01312">
    <property type="entry name" value="Bac_export_2"/>
    <property type="match status" value="1"/>
</dbReference>
<evidence type="ECO:0000256" key="10">
    <source>
        <dbReference type="ARBA" id="ARBA00022989"/>
    </source>
</evidence>
<gene>
    <name evidence="13" type="primary">flhB</name>
    <name evidence="14" type="ORF">Z968_03775</name>
</gene>
<keyword evidence="14" id="KW-0969">Cilium</keyword>
<proteinExistence type="inferred from homology"/>
<dbReference type="RefSeq" id="WP_039253497.1">
    <property type="nucleotide sequence ID" value="NZ_JENJ01000011.1"/>
</dbReference>
<keyword evidence="10 13" id="KW-1133">Transmembrane helix</keyword>
<keyword evidence="5 13" id="KW-0813">Transport</keyword>
<organism evidence="14 15">
    <name type="scientific">Clostridium novyi A str. 4552</name>
    <dbReference type="NCBI Taxonomy" id="1444289"/>
    <lineage>
        <taxon>Bacteria</taxon>
        <taxon>Bacillati</taxon>
        <taxon>Bacillota</taxon>
        <taxon>Clostridia</taxon>
        <taxon>Eubacteriales</taxon>
        <taxon>Clostridiaceae</taxon>
        <taxon>Clostridium</taxon>
    </lineage>
</organism>
<feature type="transmembrane region" description="Helical" evidence="13">
    <location>
        <begin position="6"/>
        <end position="28"/>
    </location>
</feature>
<feature type="transmembrane region" description="Helical" evidence="13">
    <location>
        <begin position="212"/>
        <end position="236"/>
    </location>
</feature>
<evidence type="ECO:0000256" key="1">
    <source>
        <dbReference type="ARBA" id="ARBA00004651"/>
    </source>
</evidence>
<dbReference type="SUPFAM" id="SSF160544">
    <property type="entry name" value="EscU C-terminal domain-like"/>
    <property type="match status" value="1"/>
</dbReference>
<dbReference type="InterPro" id="IPR006136">
    <property type="entry name" value="FlhB"/>
</dbReference>
<keyword evidence="8 13" id="KW-1005">Bacterial flagellum biogenesis</keyword>
<evidence type="ECO:0000256" key="3">
    <source>
        <dbReference type="ARBA" id="ARBA00010690"/>
    </source>
</evidence>
<evidence type="ECO:0000256" key="7">
    <source>
        <dbReference type="ARBA" id="ARBA00022692"/>
    </source>
</evidence>
<dbReference type="EMBL" id="JENJ01000011">
    <property type="protein sequence ID" value="KGM97395.1"/>
    <property type="molecule type" value="Genomic_DNA"/>
</dbReference>
<dbReference type="GO" id="GO:0005886">
    <property type="term" value="C:plasma membrane"/>
    <property type="evidence" value="ECO:0007669"/>
    <property type="project" value="UniProtKB-SubCell"/>
</dbReference>
<dbReference type="PANTHER" id="PTHR30531">
    <property type="entry name" value="FLAGELLAR BIOSYNTHETIC PROTEIN FLHB"/>
    <property type="match status" value="1"/>
</dbReference>
<keyword evidence="14" id="KW-0282">Flagellum</keyword>
<comment type="subcellular location">
    <subcellularLocation>
        <location evidence="1">Cell membrane</location>
        <topology evidence="1">Multi-pass membrane protein</topology>
    </subcellularLocation>
</comment>
<feature type="transmembrane region" description="Helical" evidence="13">
    <location>
        <begin position="341"/>
        <end position="366"/>
    </location>
</feature>
<feature type="transmembrane region" description="Helical" evidence="13">
    <location>
        <begin position="289"/>
        <end position="310"/>
    </location>
</feature>
<evidence type="ECO:0000256" key="2">
    <source>
        <dbReference type="ARBA" id="ARBA00009772"/>
    </source>
</evidence>
<evidence type="ECO:0000256" key="13">
    <source>
        <dbReference type="RuleBase" id="RU364091"/>
    </source>
</evidence>
<dbReference type="OrthoDB" id="9807950at2"/>
<feature type="transmembrane region" description="Helical" evidence="13">
    <location>
        <begin position="402"/>
        <end position="420"/>
    </location>
</feature>
<keyword evidence="7 13" id="KW-0812">Transmembrane</keyword>
<dbReference type="InterPro" id="IPR002010">
    <property type="entry name" value="T3SS_IM_R"/>
</dbReference>
<accession>A0A0A0ICS1</accession>
<comment type="caution">
    <text evidence="14">The sequence shown here is derived from an EMBL/GenBank/DDBJ whole genome shotgun (WGS) entry which is preliminary data.</text>
</comment>
<feature type="transmembrane region" description="Helical" evidence="13">
    <location>
        <begin position="449"/>
        <end position="467"/>
    </location>
</feature>
<keyword evidence="6 13" id="KW-1003">Cell membrane</keyword>
<dbReference type="GO" id="GO:0006605">
    <property type="term" value="P:protein targeting"/>
    <property type="evidence" value="ECO:0007669"/>
    <property type="project" value="InterPro"/>
</dbReference>
<dbReference type="PANTHER" id="PTHR30531:SF12">
    <property type="entry name" value="FLAGELLAR BIOSYNTHETIC PROTEIN FLHB"/>
    <property type="match status" value="1"/>
</dbReference>
<evidence type="ECO:0000313" key="15">
    <source>
        <dbReference type="Proteomes" id="UP000030012"/>
    </source>
</evidence>
<reference evidence="14 15" key="1">
    <citation type="submission" date="2014-01" db="EMBL/GenBank/DDBJ databases">
        <title>Plasmidome dynamics in the species complex Clostridium novyi sensu lato converts strains of independent lineages into distinctly different pathogens.</title>
        <authorList>
            <person name="Skarin H."/>
            <person name="Segerman B."/>
        </authorList>
    </citation>
    <scope>NUCLEOTIDE SEQUENCE [LARGE SCALE GENOMIC DNA]</scope>
    <source>
        <strain evidence="14 15">4552</strain>
    </source>
</reference>
<keyword evidence="14" id="KW-0966">Cell projection</keyword>
<dbReference type="AlphaFoldDB" id="A0A0A0ICS1"/>
<keyword evidence="11 13" id="KW-0472">Membrane</keyword>
<evidence type="ECO:0000256" key="6">
    <source>
        <dbReference type="ARBA" id="ARBA00022475"/>
    </source>
</evidence>
<dbReference type="InterPro" id="IPR029025">
    <property type="entry name" value="T3SS_substrate_exporter_C"/>
</dbReference>
<dbReference type="Gene3D" id="3.40.1690.10">
    <property type="entry name" value="secretion proteins EscU"/>
    <property type="match status" value="1"/>
</dbReference>
<comment type="similarity">
    <text evidence="2">Belongs to the FliR/MopE/SpaR family.</text>
</comment>
<feature type="transmembrane region" description="Helical" evidence="13">
    <location>
        <begin position="35"/>
        <end position="54"/>
    </location>
</feature>
<comment type="similarity">
    <text evidence="3 13">Belongs to the type III secretion exporter family.</text>
</comment>
<protein>
    <recommendedName>
        <fullName evidence="4 13">Flagellar biosynthetic protein FlhB</fullName>
    </recommendedName>
</protein>
<dbReference type="Proteomes" id="UP000030012">
    <property type="component" value="Unassembled WGS sequence"/>
</dbReference>
<evidence type="ECO:0000256" key="4">
    <source>
        <dbReference type="ARBA" id="ARBA00021622"/>
    </source>
</evidence>
<name>A0A0A0ICS1_CLONO</name>
<feature type="transmembrane region" description="Helical" evidence="13">
    <location>
        <begin position="125"/>
        <end position="147"/>
    </location>
</feature>
<dbReference type="InterPro" id="IPR006135">
    <property type="entry name" value="T3SS_substrate_exporter"/>
</dbReference>
<dbReference type="NCBIfam" id="NF009411">
    <property type="entry name" value="PRK12772.1"/>
    <property type="match status" value="1"/>
</dbReference>
<dbReference type="NCBIfam" id="TIGR00328">
    <property type="entry name" value="flhB"/>
    <property type="match status" value="1"/>
</dbReference>
<evidence type="ECO:0000256" key="11">
    <source>
        <dbReference type="ARBA" id="ARBA00023136"/>
    </source>
</evidence>
<evidence type="ECO:0000256" key="9">
    <source>
        <dbReference type="ARBA" id="ARBA00022927"/>
    </source>
</evidence>
<dbReference type="Pfam" id="PF01311">
    <property type="entry name" value="Bac_export_1"/>
    <property type="match status" value="1"/>
</dbReference>
<keyword evidence="12 13" id="KW-1006">Bacterial flagellum protein export</keyword>
<keyword evidence="9 13" id="KW-0653">Protein transport</keyword>
<dbReference type="Gene3D" id="6.10.250.2080">
    <property type="match status" value="1"/>
</dbReference>
<feature type="transmembrane region" description="Helical" evidence="13">
    <location>
        <begin position="168"/>
        <end position="192"/>
    </location>
</feature>
<evidence type="ECO:0000256" key="5">
    <source>
        <dbReference type="ARBA" id="ARBA00022448"/>
    </source>
</evidence>
<evidence type="ECO:0000313" key="14">
    <source>
        <dbReference type="EMBL" id="KGM97395.1"/>
    </source>
</evidence>
<evidence type="ECO:0000256" key="12">
    <source>
        <dbReference type="ARBA" id="ARBA00023225"/>
    </source>
</evidence>
<dbReference type="GO" id="GO:0009306">
    <property type="term" value="P:protein secretion"/>
    <property type="evidence" value="ECO:0007669"/>
    <property type="project" value="InterPro"/>
</dbReference>
<dbReference type="PRINTS" id="PR00950">
    <property type="entry name" value="TYPE3IMSPROT"/>
</dbReference>
<dbReference type="FunFam" id="3.40.1690.10:FF:000001">
    <property type="entry name" value="Flagellar biosynthetic protein FlhB"/>
    <property type="match status" value="1"/>
</dbReference>